<dbReference type="InterPro" id="IPR029033">
    <property type="entry name" value="His_PPase_superfam"/>
</dbReference>
<dbReference type="GO" id="GO:0016791">
    <property type="term" value="F:phosphatase activity"/>
    <property type="evidence" value="ECO:0007669"/>
    <property type="project" value="TreeGrafter"/>
</dbReference>
<dbReference type="GO" id="GO:0005737">
    <property type="term" value="C:cytoplasm"/>
    <property type="evidence" value="ECO:0007669"/>
    <property type="project" value="TreeGrafter"/>
</dbReference>
<dbReference type="PANTHER" id="PTHR48100:SF1">
    <property type="entry name" value="HISTIDINE PHOSPHATASE FAMILY PROTEIN-RELATED"/>
    <property type="match status" value="1"/>
</dbReference>
<evidence type="ECO:0000313" key="2">
    <source>
        <dbReference type="Proteomes" id="UP000178776"/>
    </source>
</evidence>
<sequence>MNPYTLTLLRHGDIDHDGRLIGLTDLPLTELGHQQLEHSWKRISNLAPVTSIATSPLQRCREFSVRQALSGSLTLKVDPRFAEMDFGGWDGHPVADLEQAHPGWGDALAAGRLSPPGGETFEQFRTRVLAGLADWMTEARGSHRLLVTHGGVITVLMAELLGTEFAVAKLMTVQRGGFVQLSMLEGHPAYLLRLESACAD</sequence>
<dbReference type="SMART" id="SM00855">
    <property type="entry name" value="PGAM"/>
    <property type="match status" value="1"/>
</dbReference>
<name>A0A1D9LHT2_9NEIS</name>
<dbReference type="Proteomes" id="UP000178776">
    <property type="component" value="Chromosome"/>
</dbReference>
<dbReference type="GeneID" id="68842110"/>
<evidence type="ECO:0000313" key="1">
    <source>
        <dbReference type="EMBL" id="AOZ50808.1"/>
    </source>
</evidence>
<dbReference type="CDD" id="cd07067">
    <property type="entry name" value="HP_PGM_like"/>
    <property type="match status" value="1"/>
</dbReference>
<proteinExistence type="predicted"/>
<dbReference type="RefSeq" id="WP_046158416.1">
    <property type="nucleotide sequence ID" value="NZ_CP017707.1"/>
</dbReference>
<dbReference type="InterPro" id="IPR013078">
    <property type="entry name" value="His_Pase_superF_clade-1"/>
</dbReference>
<gene>
    <name evidence="1" type="ORF">BKX93_12915</name>
</gene>
<dbReference type="STRING" id="1108595.BKX93_12915"/>
<dbReference type="Pfam" id="PF00300">
    <property type="entry name" value="His_Phos_1"/>
    <property type="match status" value="1"/>
</dbReference>
<dbReference type="KEGG" id="cvc:BKX93_12915"/>
<protein>
    <submittedName>
        <fullName evidence="1">Histidine phosphatase family protein</fullName>
    </submittedName>
</protein>
<dbReference type="PANTHER" id="PTHR48100">
    <property type="entry name" value="BROAD-SPECIFICITY PHOSPHATASE YOR283W-RELATED"/>
    <property type="match status" value="1"/>
</dbReference>
<organism evidence="1 2">
    <name type="scientific">Chromobacterium vaccinii</name>
    <dbReference type="NCBI Taxonomy" id="1108595"/>
    <lineage>
        <taxon>Bacteria</taxon>
        <taxon>Pseudomonadati</taxon>
        <taxon>Pseudomonadota</taxon>
        <taxon>Betaproteobacteria</taxon>
        <taxon>Neisseriales</taxon>
        <taxon>Chromobacteriaceae</taxon>
        <taxon>Chromobacterium</taxon>
    </lineage>
</organism>
<dbReference type="Gene3D" id="3.40.50.1240">
    <property type="entry name" value="Phosphoglycerate mutase-like"/>
    <property type="match status" value="1"/>
</dbReference>
<dbReference type="InterPro" id="IPR050275">
    <property type="entry name" value="PGM_Phosphatase"/>
</dbReference>
<dbReference type="AlphaFoldDB" id="A0A1D9LHT2"/>
<reference evidence="1 2" key="1">
    <citation type="submission" date="2016-10" db="EMBL/GenBank/DDBJ databases">
        <title>Chromobacterium muskegensis sp. nov., an insecticidal bacterium isolated from Sphagnum bogs.</title>
        <authorList>
            <person name="Sparks M.E."/>
            <person name="Blackburn M.B."/>
            <person name="Gundersen-Rindal D.E."/>
            <person name="Mitchell A."/>
            <person name="Farrar R."/>
            <person name="Kuhar D."/>
        </authorList>
    </citation>
    <scope>NUCLEOTIDE SEQUENCE [LARGE SCALE GENOMIC DNA]</scope>
    <source>
        <strain evidence="1 2">21-1</strain>
    </source>
</reference>
<accession>A0A1D9LHT2</accession>
<dbReference type="SUPFAM" id="SSF53254">
    <property type="entry name" value="Phosphoglycerate mutase-like"/>
    <property type="match status" value="1"/>
</dbReference>
<dbReference type="EMBL" id="CP017707">
    <property type="protein sequence ID" value="AOZ50808.1"/>
    <property type="molecule type" value="Genomic_DNA"/>
</dbReference>